<dbReference type="Proteomes" id="UP000198636">
    <property type="component" value="Unassembled WGS sequence"/>
</dbReference>
<gene>
    <name evidence="1" type="ORF">SAMN03080606_01564</name>
</gene>
<organism evidence="1 2">
    <name type="scientific">Alkaliphilus peptidifermentans DSM 18978</name>
    <dbReference type="NCBI Taxonomy" id="1120976"/>
    <lineage>
        <taxon>Bacteria</taxon>
        <taxon>Bacillati</taxon>
        <taxon>Bacillota</taxon>
        <taxon>Clostridia</taxon>
        <taxon>Peptostreptococcales</taxon>
        <taxon>Natronincolaceae</taxon>
        <taxon>Alkaliphilus</taxon>
    </lineage>
</organism>
<protein>
    <submittedName>
        <fullName evidence="1">Uncharacterized protein</fullName>
    </submittedName>
</protein>
<evidence type="ECO:0000313" key="1">
    <source>
        <dbReference type="EMBL" id="SCY45045.1"/>
    </source>
</evidence>
<accession>A0A1G5G0E9</accession>
<keyword evidence="2" id="KW-1185">Reference proteome</keyword>
<reference evidence="1 2" key="1">
    <citation type="submission" date="2016-10" db="EMBL/GenBank/DDBJ databases">
        <authorList>
            <person name="de Groot N.N."/>
        </authorList>
    </citation>
    <scope>NUCLEOTIDE SEQUENCE [LARGE SCALE GENOMIC DNA]</scope>
    <source>
        <strain evidence="1 2">DSM 18978</strain>
    </source>
</reference>
<dbReference type="AlphaFoldDB" id="A0A1G5G0E9"/>
<dbReference type="EMBL" id="FMUS01000008">
    <property type="protein sequence ID" value="SCY45045.1"/>
    <property type="molecule type" value="Genomic_DNA"/>
</dbReference>
<sequence length="124" mass="14304">MPKLTSMMIVRNEANSNRIIMGGAERYQVDICKLLRDLGLNVEVWQIGDNWTKEFDGVKIRGIPSNKTEVNTFPELNMAFYENSMSFDYAIYFILSLAYPIVQKKSIAISHGVYWDWPGFHTCT</sequence>
<dbReference type="SUPFAM" id="SSF53756">
    <property type="entry name" value="UDP-Glycosyltransferase/glycogen phosphorylase"/>
    <property type="match status" value="1"/>
</dbReference>
<evidence type="ECO:0000313" key="2">
    <source>
        <dbReference type="Proteomes" id="UP000198636"/>
    </source>
</evidence>
<dbReference type="RefSeq" id="WP_242876934.1">
    <property type="nucleotide sequence ID" value="NZ_FMUS01000008.1"/>
</dbReference>
<dbReference type="STRING" id="1120976.SAMN03080606_01564"/>
<name>A0A1G5G0E9_9FIRM</name>
<proteinExistence type="predicted"/>